<dbReference type="Proteomes" id="UP000013261">
    <property type="component" value="Unassembled WGS sequence"/>
</dbReference>
<name>N9MJ93_9GAMM</name>
<sequence length="218" mass="23301">MVLRPMFGVMAECLYPENGKIKEADIKRLGLHLNAMVAGDLEVFLKETQAKLSGLLTQAATLGASILQSMATPTTAINAGVAAPIGASAEKRDPKLKFSNWAVPLIDLIGTPSQANLTPKIEPNIHSRLQQEATQAITSLSQTLQQQANASQKYTLAWLIQETLKAIKALENKGSASVPMNQTGEYERHTKGDTLEFVSLQADALNAPTCEGEGSDTG</sequence>
<dbReference type="AlphaFoldDB" id="N9MJ93"/>
<dbReference type="EMBL" id="APRL01000012">
    <property type="protein sequence ID" value="ENW93360.1"/>
    <property type="molecule type" value="Genomic_DNA"/>
</dbReference>
<evidence type="ECO:0000313" key="1">
    <source>
        <dbReference type="EMBL" id="ENW93360.1"/>
    </source>
</evidence>
<protein>
    <submittedName>
        <fullName evidence="1">Uncharacterized protein</fullName>
    </submittedName>
</protein>
<dbReference type="PATRIC" id="fig|1217703.3.peg.1426"/>
<gene>
    <name evidence="1" type="ORF">F904_01484</name>
</gene>
<proteinExistence type="predicted"/>
<comment type="caution">
    <text evidence="1">The sequence shown here is derived from an EMBL/GenBank/DDBJ whole genome shotgun (WGS) entry which is preliminary data.</text>
</comment>
<dbReference type="HOGENOM" id="CLU_1264664_0_0_6"/>
<keyword evidence="2" id="KW-1185">Reference proteome</keyword>
<organism evidence="1 2">
    <name type="scientific">Acinetobacter dispersus</name>
    <dbReference type="NCBI Taxonomy" id="70348"/>
    <lineage>
        <taxon>Bacteria</taxon>
        <taxon>Pseudomonadati</taxon>
        <taxon>Pseudomonadota</taxon>
        <taxon>Gammaproteobacteria</taxon>
        <taxon>Moraxellales</taxon>
        <taxon>Moraxellaceae</taxon>
        <taxon>Acinetobacter</taxon>
    </lineage>
</organism>
<reference evidence="1 2" key="1">
    <citation type="submission" date="2013-02" db="EMBL/GenBank/DDBJ databases">
        <title>The Genome Sequence of Acinetobacter sp. ANC 4105.</title>
        <authorList>
            <consortium name="The Broad Institute Genome Sequencing Platform"/>
            <consortium name="The Broad Institute Genome Sequencing Center for Infectious Disease"/>
            <person name="Cerqueira G."/>
            <person name="Feldgarden M."/>
            <person name="Courvalin P."/>
            <person name="Perichon B."/>
            <person name="Grillot-Courvalin C."/>
            <person name="Clermont D."/>
            <person name="Rocha E."/>
            <person name="Yoon E.-J."/>
            <person name="Nemec A."/>
            <person name="Walker B."/>
            <person name="Young S.K."/>
            <person name="Zeng Q."/>
            <person name="Gargeya S."/>
            <person name="Fitzgerald M."/>
            <person name="Haas B."/>
            <person name="Abouelleil A."/>
            <person name="Alvarado L."/>
            <person name="Arachchi H.M."/>
            <person name="Berlin A.M."/>
            <person name="Chapman S.B."/>
            <person name="Dewar J."/>
            <person name="Goldberg J."/>
            <person name="Griggs A."/>
            <person name="Gujja S."/>
            <person name="Hansen M."/>
            <person name="Howarth C."/>
            <person name="Imamovic A."/>
            <person name="Larimer J."/>
            <person name="McCowan C."/>
            <person name="Murphy C."/>
            <person name="Neiman D."/>
            <person name="Pearson M."/>
            <person name="Priest M."/>
            <person name="Roberts A."/>
            <person name="Saif S."/>
            <person name="Shea T."/>
            <person name="Sisk P."/>
            <person name="Sykes S."/>
            <person name="Wortman J."/>
            <person name="Nusbaum C."/>
            <person name="Birren B."/>
        </authorList>
    </citation>
    <scope>NUCLEOTIDE SEQUENCE [LARGE SCALE GENOMIC DNA]</scope>
    <source>
        <strain evidence="1 2">ANC 4105</strain>
    </source>
</reference>
<dbReference type="eggNOG" id="COG3501">
    <property type="taxonomic scope" value="Bacteria"/>
</dbReference>
<accession>N9MJ93</accession>
<evidence type="ECO:0000313" key="2">
    <source>
        <dbReference type="Proteomes" id="UP000013261"/>
    </source>
</evidence>